<feature type="region of interest" description="Disordered" evidence="1">
    <location>
        <begin position="357"/>
        <end position="481"/>
    </location>
</feature>
<proteinExistence type="predicted"/>
<organism evidence="3">
    <name type="scientific">Chromera velia CCMP2878</name>
    <dbReference type="NCBI Taxonomy" id="1169474"/>
    <lineage>
        <taxon>Eukaryota</taxon>
        <taxon>Sar</taxon>
        <taxon>Alveolata</taxon>
        <taxon>Colpodellida</taxon>
        <taxon>Chromeraceae</taxon>
        <taxon>Chromera</taxon>
    </lineage>
</organism>
<sequence>MATAYPQGGSFGSQRGGNLFAKQAGPPPGGAQYPSLYPSVPPQQDQSGGMKKGGGFGNDDEVMVEQSTVENIFVVSALIVLLCLMFTPVYHASMLLTSFAWLKFYGNPLPIAMICVLGGILLFFTFAIIIMYKCVAGRKKLLGDSSILMIAMTFVSCFGLVNLIFGMQILSMSATKYNDFTSRCGSTADTTNYQNAWTTLYALRQTTGCANQLSVESCTGFEATDESNFLKSLEEHYACWGFCYLAPVLNGSAINTMLLHLPSLSFLEEEEPETEMGGSSLSGAISSPRKASAGASSSPNSPPCAPASLADQFRNQPWLLPASEWNSPFFIGRAASRIASWIAEEWYKTDAQVPSLEGVSPGQLSSPSAVRVGSGSQRKGKGGALKDSSALMPPQPPPKSPPKPVFSPPTFLQMSTNSTVASAPPVPLQREREPPVVASVPLSPSLSGTEGGTEGGSNLKSSSFVSTPAHAHPGGPSAVSHVSAGVGVKATTVLSATAPKSLFSTRNPSNQCGSMVANEFKTFGEGVGSHLFYMGISLIFVGVLAGFLKMLALCRTPKE</sequence>
<dbReference type="VEuPathDB" id="CryptoDB:Cvel_22721"/>
<feature type="compositionally biased region" description="Pro residues" evidence="1">
    <location>
        <begin position="393"/>
        <end position="407"/>
    </location>
</feature>
<name>A0A0G4GNW4_9ALVE</name>
<evidence type="ECO:0000256" key="2">
    <source>
        <dbReference type="SAM" id="Phobius"/>
    </source>
</evidence>
<evidence type="ECO:0008006" key="4">
    <source>
        <dbReference type="Google" id="ProtNLM"/>
    </source>
</evidence>
<dbReference type="AlphaFoldDB" id="A0A0G4GNW4"/>
<feature type="transmembrane region" description="Helical" evidence="2">
    <location>
        <begin position="72"/>
        <end position="91"/>
    </location>
</feature>
<feature type="region of interest" description="Disordered" evidence="1">
    <location>
        <begin position="1"/>
        <end position="52"/>
    </location>
</feature>
<feature type="compositionally biased region" description="Low complexity" evidence="1">
    <location>
        <begin position="435"/>
        <end position="448"/>
    </location>
</feature>
<evidence type="ECO:0000256" key="1">
    <source>
        <dbReference type="SAM" id="MobiDB-lite"/>
    </source>
</evidence>
<gene>
    <name evidence="3" type="ORF">Cvel_22721</name>
</gene>
<dbReference type="EMBL" id="CDMZ01001396">
    <property type="protein sequence ID" value="CEM31972.1"/>
    <property type="molecule type" value="Genomic_DNA"/>
</dbReference>
<accession>A0A0G4GNW4</accession>
<protein>
    <recommendedName>
        <fullName evidence="4">Transmembrane protein</fullName>
    </recommendedName>
</protein>
<feature type="transmembrane region" description="Helical" evidence="2">
    <location>
        <begin position="531"/>
        <end position="554"/>
    </location>
</feature>
<reference evidence="3" key="1">
    <citation type="submission" date="2014-11" db="EMBL/GenBank/DDBJ databases">
        <authorList>
            <person name="Otto D Thomas"/>
            <person name="Naeem Raeece"/>
        </authorList>
    </citation>
    <scope>NUCLEOTIDE SEQUENCE</scope>
</reference>
<evidence type="ECO:0000313" key="3">
    <source>
        <dbReference type="EMBL" id="CEM31972.1"/>
    </source>
</evidence>
<keyword evidence="2" id="KW-0812">Transmembrane</keyword>
<feature type="region of interest" description="Disordered" evidence="1">
    <location>
        <begin position="270"/>
        <end position="307"/>
    </location>
</feature>
<keyword evidence="2" id="KW-1133">Transmembrane helix</keyword>
<keyword evidence="2" id="KW-0472">Membrane</keyword>
<feature type="transmembrane region" description="Helical" evidence="2">
    <location>
        <begin position="147"/>
        <end position="170"/>
    </location>
</feature>
<feature type="compositionally biased region" description="Polar residues" evidence="1">
    <location>
        <begin position="410"/>
        <end position="421"/>
    </location>
</feature>
<feature type="transmembrane region" description="Helical" evidence="2">
    <location>
        <begin position="111"/>
        <end position="135"/>
    </location>
</feature>